<evidence type="ECO:0000256" key="3">
    <source>
        <dbReference type="ARBA" id="ARBA00023012"/>
    </source>
</evidence>
<dbReference type="CDD" id="cd16917">
    <property type="entry name" value="HATPase_UhpB-NarQ-NarX-like"/>
    <property type="match status" value="1"/>
</dbReference>
<evidence type="ECO:0000256" key="4">
    <source>
        <dbReference type="SAM" id="MobiDB-lite"/>
    </source>
</evidence>
<keyword evidence="5" id="KW-0812">Transmembrane</keyword>
<dbReference type="Pfam" id="PF07730">
    <property type="entry name" value="HisKA_3"/>
    <property type="match status" value="1"/>
</dbReference>
<feature type="transmembrane region" description="Helical" evidence="5">
    <location>
        <begin position="368"/>
        <end position="383"/>
    </location>
</feature>
<reference evidence="7 8" key="1">
    <citation type="submission" date="2019-06" db="EMBL/GenBank/DDBJ databases">
        <title>Sequencing the genomes of 1000 actinobacteria strains.</title>
        <authorList>
            <person name="Klenk H.-P."/>
        </authorList>
    </citation>
    <scope>NUCLEOTIDE SEQUENCE [LARGE SCALE GENOMIC DNA]</scope>
    <source>
        <strain evidence="7 8">DSM 45043</strain>
    </source>
</reference>
<feature type="region of interest" description="Disordered" evidence="4">
    <location>
        <begin position="650"/>
        <end position="682"/>
    </location>
</feature>
<evidence type="ECO:0000313" key="8">
    <source>
        <dbReference type="Proteomes" id="UP000316706"/>
    </source>
</evidence>
<feature type="compositionally biased region" description="Low complexity" evidence="4">
    <location>
        <begin position="1"/>
        <end position="12"/>
    </location>
</feature>
<dbReference type="EMBL" id="VFPO01000001">
    <property type="protein sequence ID" value="TQM71978.1"/>
    <property type="molecule type" value="Genomic_DNA"/>
</dbReference>
<dbReference type="InterPro" id="IPR011712">
    <property type="entry name" value="Sig_transdc_His_kin_sub3_dim/P"/>
</dbReference>
<dbReference type="GO" id="GO:0000155">
    <property type="term" value="F:phosphorelay sensor kinase activity"/>
    <property type="evidence" value="ECO:0007669"/>
    <property type="project" value="InterPro"/>
</dbReference>
<keyword evidence="5" id="KW-1133">Transmembrane helix</keyword>
<proteinExistence type="predicted"/>
<name>A0A543IN73_9ACTN</name>
<dbReference type="Pfam" id="PF02518">
    <property type="entry name" value="HATPase_c"/>
    <property type="match status" value="1"/>
</dbReference>
<organism evidence="7 8">
    <name type="scientific">Actinomadura hallensis</name>
    <dbReference type="NCBI Taxonomy" id="337895"/>
    <lineage>
        <taxon>Bacteria</taxon>
        <taxon>Bacillati</taxon>
        <taxon>Actinomycetota</taxon>
        <taxon>Actinomycetes</taxon>
        <taxon>Streptosporangiales</taxon>
        <taxon>Thermomonosporaceae</taxon>
        <taxon>Actinomadura</taxon>
    </lineage>
</organism>
<dbReference type="PANTHER" id="PTHR24421">
    <property type="entry name" value="NITRATE/NITRITE SENSOR PROTEIN NARX-RELATED"/>
    <property type="match status" value="1"/>
</dbReference>
<feature type="transmembrane region" description="Helical" evidence="5">
    <location>
        <begin position="33"/>
        <end position="51"/>
    </location>
</feature>
<dbReference type="InterPro" id="IPR003594">
    <property type="entry name" value="HATPase_dom"/>
</dbReference>
<feature type="region of interest" description="Disordered" evidence="4">
    <location>
        <begin position="1"/>
        <end position="24"/>
    </location>
</feature>
<feature type="transmembrane region" description="Helical" evidence="5">
    <location>
        <begin position="63"/>
        <end position="81"/>
    </location>
</feature>
<evidence type="ECO:0000256" key="2">
    <source>
        <dbReference type="ARBA" id="ARBA00022777"/>
    </source>
</evidence>
<evidence type="ECO:0000313" key="7">
    <source>
        <dbReference type="EMBL" id="TQM71978.1"/>
    </source>
</evidence>
<dbReference type="SMART" id="SM00387">
    <property type="entry name" value="HATPase_c"/>
    <property type="match status" value="1"/>
</dbReference>
<gene>
    <name evidence="7" type="ORF">FHX41_5762</name>
</gene>
<dbReference type="AlphaFoldDB" id="A0A543IN73"/>
<dbReference type="Proteomes" id="UP000316706">
    <property type="component" value="Unassembled WGS sequence"/>
</dbReference>
<keyword evidence="2 7" id="KW-0418">Kinase</keyword>
<keyword evidence="5" id="KW-0472">Membrane</keyword>
<comment type="caution">
    <text evidence="7">The sequence shown here is derived from an EMBL/GenBank/DDBJ whole genome shotgun (WGS) entry which is preliminary data.</text>
</comment>
<feature type="transmembrane region" description="Helical" evidence="5">
    <location>
        <begin position="412"/>
        <end position="431"/>
    </location>
</feature>
<dbReference type="GO" id="GO:0016020">
    <property type="term" value="C:membrane"/>
    <property type="evidence" value="ECO:0007669"/>
    <property type="project" value="InterPro"/>
</dbReference>
<dbReference type="Gene3D" id="1.20.5.1930">
    <property type="match status" value="2"/>
</dbReference>
<dbReference type="InterPro" id="IPR036890">
    <property type="entry name" value="HATPase_C_sf"/>
</dbReference>
<feature type="transmembrane region" description="Helical" evidence="5">
    <location>
        <begin position="162"/>
        <end position="180"/>
    </location>
</feature>
<dbReference type="SUPFAM" id="SSF55874">
    <property type="entry name" value="ATPase domain of HSP90 chaperone/DNA topoisomerase II/histidine kinase"/>
    <property type="match status" value="1"/>
</dbReference>
<protein>
    <submittedName>
        <fullName evidence="7">Two-component system sensor histidine kinase DesK</fullName>
    </submittedName>
</protein>
<evidence type="ECO:0000256" key="1">
    <source>
        <dbReference type="ARBA" id="ARBA00022679"/>
    </source>
</evidence>
<dbReference type="Gene3D" id="3.30.565.10">
    <property type="entry name" value="Histidine kinase-like ATPase, C-terminal domain"/>
    <property type="match status" value="1"/>
</dbReference>
<evidence type="ECO:0000256" key="5">
    <source>
        <dbReference type="SAM" id="Phobius"/>
    </source>
</evidence>
<dbReference type="GO" id="GO:0046983">
    <property type="term" value="F:protein dimerization activity"/>
    <property type="evidence" value="ECO:0007669"/>
    <property type="project" value="InterPro"/>
</dbReference>
<accession>A0A543IN73</accession>
<feature type="transmembrane region" description="Helical" evidence="5">
    <location>
        <begin position="343"/>
        <end position="362"/>
    </location>
</feature>
<sequence length="682" mass="72776">MNVARRNGSARDGSARRRGDPAGNGGLAGRTPLFARVITGMYLALMLQTRLLKQAETGPSHMLLSATLVITGIFGVQWLLVLYGPRSQRPRRWVVVTHLTVQTALALLPLLVFGTHWYPVVGGFLAGAMLLLLRPPLSWFMVALVAGAEGLLRYYQGWSAEDVSFCVMATITVGLSMYALTRLSGFVRELHATRAQFAAAAAARERLEASGSLRAVLGAALSRVEAVSRRARGRLTSDPAAARADLDEVARTARRAAADVRSIVGALQGPSPRRHRPGRVTQSRLAWTILVFLTVGFGWQQVVYVHTGTGGSWRATGAAAAVAAAIAALQLRHSSTVLRGTRPRFGAWTLSAQVLLIFVPYALLGPEWATMACLATGSVLLVARGRRAWTLFSLTIAVWCVPALWASHGTLFYLYTCAISVQIGVVVFALYRLPQLAREVDVARERLARMAALHERLRISRDVHDLLGLGLSTITVKAELARRLVTADPARAAAELDELAELAQRSRAEARAVAEEDSALSLREEAVSARAALAAAGAEVHIDLPFPPELAPSSAVDAALAAVLRESVTNVLRHAHPEHCSVTLDSRDGLVRLTVRNDGVIPPKFTGSDPGTGKGLANLTERTRALGGRLSAGTDGEGGFTLVAEIPLAPDTAGSGGARDGEAADTAEEPRHMTDSLLPFRA</sequence>
<feature type="domain" description="Histidine kinase/HSP90-like ATPase" evidence="6">
    <location>
        <begin position="555"/>
        <end position="650"/>
    </location>
</feature>
<dbReference type="PANTHER" id="PTHR24421:SF63">
    <property type="entry name" value="SENSOR HISTIDINE KINASE DESK"/>
    <property type="match status" value="1"/>
</dbReference>
<keyword evidence="1" id="KW-0808">Transferase</keyword>
<dbReference type="InterPro" id="IPR050482">
    <property type="entry name" value="Sensor_HK_TwoCompSys"/>
</dbReference>
<keyword evidence="8" id="KW-1185">Reference proteome</keyword>
<keyword evidence="3" id="KW-0902">Two-component regulatory system</keyword>
<feature type="transmembrane region" description="Helical" evidence="5">
    <location>
        <begin position="311"/>
        <end position="331"/>
    </location>
</feature>
<evidence type="ECO:0000259" key="6">
    <source>
        <dbReference type="SMART" id="SM00387"/>
    </source>
</evidence>
<feature type="transmembrane region" description="Helical" evidence="5">
    <location>
        <begin position="285"/>
        <end position="305"/>
    </location>
</feature>
<feature type="transmembrane region" description="Helical" evidence="5">
    <location>
        <begin position="388"/>
        <end position="406"/>
    </location>
</feature>